<evidence type="ECO:0000313" key="2">
    <source>
        <dbReference type="EMBL" id="BEI94729.1"/>
    </source>
</evidence>
<evidence type="ECO:0000256" key="1">
    <source>
        <dbReference type="SAM" id="MobiDB-lite"/>
    </source>
</evidence>
<organism evidence="2 3">
    <name type="scientific">Cutaneotrichosporon cavernicola</name>
    <dbReference type="NCBI Taxonomy" id="279322"/>
    <lineage>
        <taxon>Eukaryota</taxon>
        <taxon>Fungi</taxon>
        <taxon>Dikarya</taxon>
        <taxon>Basidiomycota</taxon>
        <taxon>Agaricomycotina</taxon>
        <taxon>Tremellomycetes</taxon>
        <taxon>Trichosporonales</taxon>
        <taxon>Trichosporonaceae</taxon>
        <taxon>Cutaneotrichosporon</taxon>
    </lineage>
</organism>
<gene>
    <name evidence="2" type="ORF">CcaverHIS019_0703100</name>
</gene>
<protein>
    <submittedName>
        <fullName evidence="2">Uncharacterized protein</fullName>
    </submittedName>
</protein>
<keyword evidence="3" id="KW-1185">Reference proteome</keyword>
<dbReference type="AlphaFoldDB" id="A0AA48LA01"/>
<proteinExistence type="predicted"/>
<dbReference type="EMBL" id="AP028219">
    <property type="protein sequence ID" value="BEI94729.1"/>
    <property type="molecule type" value="Genomic_DNA"/>
</dbReference>
<evidence type="ECO:0000313" key="3">
    <source>
        <dbReference type="Proteomes" id="UP001233271"/>
    </source>
</evidence>
<dbReference type="RefSeq" id="XP_060459994.1">
    <property type="nucleotide sequence ID" value="XM_060603729.1"/>
</dbReference>
<dbReference type="GeneID" id="85498599"/>
<sequence>MPPVKREHSPSPTPYDRIKTSKPKPKATPKAEANSAGRKRLIEMVIERGIAAVMGSNIATTQAETGLTVKQIQNHLGKGRSLRARLEEVAKIV</sequence>
<name>A0AA48LA01_9TREE</name>
<dbReference type="Proteomes" id="UP001233271">
    <property type="component" value="Chromosome 7b"/>
</dbReference>
<reference evidence="2" key="1">
    <citation type="journal article" date="2023" name="BMC Genomics">
        <title>Chromosome-level genome assemblies of Cutaneotrichosporon spp. (Trichosporonales, Basidiomycota) reveal imbalanced evolution between nucleotide sequences and chromosome synteny.</title>
        <authorList>
            <person name="Kobayashi Y."/>
            <person name="Kayamori A."/>
            <person name="Aoki K."/>
            <person name="Shiwa Y."/>
            <person name="Matsutani M."/>
            <person name="Fujita N."/>
            <person name="Sugita T."/>
            <person name="Iwasaki W."/>
            <person name="Tanaka N."/>
            <person name="Takashima M."/>
        </authorList>
    </citation>
    <scope>NUCLEOTIDE SEQUENCE</scope>
    <source>
        <strain evidence="2">HIS019</strain>
    </source>
</reference>
<accession>A0AA48LA01</accession>
<dbReference type="KEGG" id="ccac:CcaHIS019_0703100"/>
<feature type="region of interest" description="Disordered" evidence="1">
    <location>
        <begin position="1"/>
        <end position="36"/>
    </location>
</feature>